<keyword evidence="7" id="KW-1185">Reference proteome</keyword>
<dbReference type="SMART" id="SM00354">
    <property type="entry name" value="HTH_LACI"/>
    <property type="match status" value="1"/>
</dbReference>
<dbReference type="CDD" id="cd01392">
    <property type="entry name" value="HTH_LacI"/>
    <property type="match status" value="1"/>
</dbReference>
<evidence type="ECO:0000256" key="3">
    <source>
        <dbReference type="ARBA" id="ARBA00023163"/>
    </source>
</evidence>
<dbReference type="InterPro" id="IPR010982">
    <property type="entry name" value="Lambda_DNA-bd_dom_sf"/>
</dbReference>
<reference evidence="6" key="1">
    <citation type="submission" date="2022-10" db="EMBL/GenBank/DDBJ databases">
        <authorList>
            <person name="Yue Y."/>
        </authorList>
    </citation>
    <scope>NUCLEOTIDE SEQUENCE</scope>
    <source>
        <strain evidence="6">Z654</strain>
    </source>
</reference>
<dbReference type="PROSITE" id="PS50932">
    <property type="entry name" value="HTH_LACI_2"/>
    <property type="match status" value="1"/>
</dbReference>
<dbReference type="EMBL" id="JAOYFC010000001">
    <property type="protein sequence ID" value="MCV6823493.1"/>
    <property type="molecule type" value="Genomic_DNA"/>
</dbReference>
<protein>
    <submittedName>
        <fullName evidence="6">LacI family transcriptional regulator</fullName>
    </submittedName>
</protein>
<dbReference type="Pfam" id="PF00356">
    <property type="entry name" value="LacI"/>
    <property type="match status" value="1"/>
</dbReference>
<dbReference type="InterPro" id="IPR046335">
    <property type="entry name" value="LacI/GalR-like_sensor"/>
</dbReference>
<evidence type="ECO:0000256" key="4">
    <source>
        <dbReference type="SAM" id="MobiDB-lite"/>
    </source>
</evidence>
<dbReference type="Gene3D" id="1.10.260.40">
    <property type="entry name" value="lambda repressor-like DNA-binding domains"/>
    <property type="match status" value="1"/>
</dbReference>
<feature type="region of interest" description="Disordered" evidence="4">
    <location>
        <begin position="1"/>
        <end position="20"/>
    </location>
</feature>
<sequence length="342" mass="37334">MGASRDDKSRNPRQSESGAVSIRDVAKRAGVSIASVSRALNSGSGSVSKATQEKVAAAAQALNYRPNQAGRALRSQSTNTFALINSNIQNNFYAAIAWELERLLSAEKSALLVYTSNEDAETQDRCIEDIRSRQVSGVFFLCAVDSPGLTTLTKNDPVVFINRRLQSCPEISFVGIDDEAAARAQMRSGARRDLRNIAIIHGPESSDTSARRLRGMLDAARDAGANIAPNAIKEARLSMESGYDCAGPLLDDKNLDAIFCGNDQIAYGVYRRCLERGIAVPDQLRIYGFDDNPMNEWLAPWLNTVRVPHVELARTAVEQMQTLTGNGAAREILLPYELIQRA</sequence>
<dbReference type="InterPro" id="IPR000843">
    <property type="entry name" value="HTH_LacI"/>
</dbReference>
<comment type="caution">
    <text evidence="6">The sequence shown here is derived from an EMBL/GenBank/DDBJ whole genome shotgun (WGS) entry which is preliminary data.</text>
</comment>
<dbReference type="GO" id="GO:0000976">
    <property type="term" value="F:transcription cis-regulatory region binding"/>
    <property type="evidence" value="ECO:0007669"/>
    <property type="project" value="TreeGrafter"/>
</dbReference>
<name>A0AAE3IYY7_9RHOB</name>
<dbReference type="InterPro" id="IPR028082">
    <property type="entry name" value="Peripla_BP_I"/>
</dbReference>
<feature type="compositionally biased region" description="Basic and acidic residues" evidence="4">
    <location>
        <begin position="1"/>
        <end position="10"/>
    </location>
</feature>
<dbReference type="PROSITE" id="PS00356">
    <property type="entry name" value="HTH_LACI_1"/>
    <property type="match status" value="1"/>
</dbReference>
<dbReference type="GO" id="GO:0003700">
    <property type="term" value="F:DNA-binding transcription factor activity"/>
    <property type="evidence" value="ECO:0007669"/>
    <property type="project" value="TreeGrafter"/>
</dbReference>
<evidence type="ECO:0000259" key="5">
    <source>
        <dbReference type="PROSITE" id="PS50932"/>
    </source>
</evidence>
<evidence type="ECO:0000256" key="2">
    <source>
        <dbReference type="ARBA" id="ARBA00023125"/>
    </source>
</evidence>
<keyword evidence="3" id="KW-0804">Transcription</keyword>
<dbReference type="SUPFAM" id="SSF47413">
    <property type="entry name" value="lambda repressor-like DNA-binding domains"/>
    <property type="match status" value="1"/>
</dbReference>
<dbReference type="SUPFAM" id="SSF53822">
    <property type="entry name" value="Periplasmic binding protein-like I"/>
    <property type="match status" value="1"/>
</dbReference>
<gene>
    <name evidence="6" type="ORF">OH136_02900</name>
</gene>
<dbReference type="Pfam" id="PF13377">
    <property type="entry name" value="Peripla_BP_3"/>
    <property type="match status" value="1"/>
</dbReference>
<proteinExistence type="predicted"/>
<evidence type="ECO:0000313" key="7">
    <source>
        <dbReference type="Proteomes" id="UP001208041"/>
    </source>
</evidence>
<evidence type="ECO:0000313" key="6">
    <source>
        <dbReference type="EMBL" id="MCV6823493.1"/>
    </source>
</evidence>
<keyword evidence="2" id="KW-0238">DNA-binding</keyword>
<feature type="domain" description="HTH lacI-type" evidence="5">
    <location>
        <begin position="20"/>
        <end position="75"/>
    </location>
</feature>
<dbReference type="CDD" id="cd06267">
    <property type="entry name" value="PBP1_LacI_sugar_binding-like"/>
    <property type="match status" value="1"/>
</dbReference>
<dbReference type="PANTHER" id="PTHR30146">
    <property type="entry name" value="LACI-RELATED TRANSCRIPTIONAL REPRESSOR"/>
    <property type="match status" value="1"/>
</dbReference>
<dbReference type="AlphaFoldDB" id="A0AAE3IYY7"/>
<dbReference type="PANTHER" id="PTHR30146:SF109">
    <property type="entry name" value="HTH-TYPE TRANSCRIPTIONAL REGULATOR GALS"/>
    <property type="match status" value="1"/>
</dbReference>
<accession>A0AAE3IYY7</accession>
<organism evidence="6 7">
    <name type="scientific">Halocynthiibacter halioticoli</name>
    <dbReference type="NCBI Taxonomy" id="2986804"/>
    <lineage>
        <taxon>Bacteria</taxon>
        <taxon>Pseudomonadati</taxon>
        <taxon>Pseudomonadota</taxon>
        <taxon>Alphaproteobacteria</taxon>
        <taxon>Rhodobacterales</taxon>
        <taxon>Paracoccaceae</taxon>
        <taxon>Halocynthiibacter</taxon>
    </lineage>
</organism>
<evidence type="ECO:0000256" key="1">
    <source>
        <dbReference type="ARBA" id="ARBA00023015"/>
    </source>
</evidence>
<keyword evidence="1" id="KW-0805">Transcription regulation</keyword>
<dbReference type="Proteomes" id="UP001208041">
    <property type="component" value="Unassembled WGS sequence"/>
</dbReference>
<dbReference type="Gene3D" id="3.40.50.2300">
    <property type="match status" value="2"/>
</dbReference>
<dbReference type="RefSeq" id="WP_263952337.1">
    <property type="nucleotide sequence ID" value="NZ_JAOYFC010000001.1"/>
</dbReference>